<dbReference type="Gene3D" id="3.30.420.10">
    <property type="entry name" value="Ribonuclease H-like superfamily/Ribonuclease H"/>
    <property type="match status" value="1"/>
</dbReference>
<dbReference type="SUPFAM" id="SSF54160">
    <property type="entry name" value="Chromo domain-like"/>
    <property type="match status" value="1"/>
</dbReference>
<evidence type="ECO:0000313" key="3">
    <source>
        <dbReference type="Proteomes" id="UP000818029"/>
    </source>
</evidence>
<sequence length="196" mass="22309">MTSKTPSKWFNWLPLAEWWYNSSFHSSIQLTPYEALYGKIPPQHMPYLAGASLVAVVDRSLQAREAARKLLQQQTVRKILNQKLSPKYYGPFPVIKSVGAVIYTLQLPPGSRIHPTFHVSQLNKHIGSTPAQASLPMVDIHDALQKEPVRIVDRRIVKKGTQAITEVLVEWVDSFPKDATWESLNSLQTRFPQFHP</sequence>
<accession>A0ABM3BNJ9</accession>
<reference evidence="4" key="2">
    <citation type="submission" date="2025-08" db="UniProtKB">
        <authorList>
            <consortium name="RefSeq"/>
        </authorList>
    </citation>
    <scope>IDENTIFICATION</scope>
</reference>
<keyword evidence="3" id="KW-1185">Reference proteome</keyword>
<dbReference type="InterPro" id="IPR023780">
    <property type="entry name" value="Chromo_domain"/>
</dbReference>
<dbReference type="Pfam" id="PF00385">
    <property type="entry name" value="Chromo"/>
    <property type="match status" value="1"/>
</dbReference>
<reference evidence="3" key="1">
    <citation type="journal article" date="2020" name="Nat. Genet.">
        <title>Genomic diversifications of five Gossypium allopolyploid species and their impact on cotton improvement.</title>
        <authorList>
            <person name="Chen Z.J."/>
            <person name="Sreedasyam A."/>
            <person name="Ando A."/>
            <person name="Song Q."/>
            <person name="De Santiago L.M."/>
            <person name="Hulse-Kemp A.M."/>
            <person name="Ding M."/>
            <person name="Ye W."/>
            <person name="Kirkbride R.C."/>
            <person name="Jenkins J."/>
            <person name="Plott C."/>
            <person name="Lovell J."/>
            <person name="Lin Y.M."/>
            <person name="Vaughn R."/>
            <person name="Liu B."/>
            <person name="Simpson S."/>
            <person name="Scheffler B.E."/>
            <person name="Wen L."/>
            <person name="Saski C.A."/>
            <person name="Grover C.E."/>
            <person name="Hu G."/>
            <person name="Conover J.L."/>
            <person name="Carlson J.W."/>
            <person name="Shu S."/>
            <person name="Boston L.B."/>
            <person name="Williams M."/>
            <person name="Peterson D.G."/>
            <person name="McGee K."/>
            <person name="Jones D.C."/>
            <person name="Wendel J.F."/>
            <person name="Stelly D.M."/>
            <person name="Grimwood J."/>
            <person name="Schmutz J."/>
        </authorList>
    </citation>
    <scope>NUCLEOTIDE SEQUENCE [LARGE SCALE GENOMIC DNA]</scope>
    <source>
        <strain evidence="3">cv. TM-1</strain>
    </source>
</reference>
<dbReference type="RefSeq" id="XP_040968577.1">
    <property type="nucleotide sequence ID" value="XM_041112643.1"/>
</dbReference>
<dbReference type="InterPro" id="IPR012337">
    <property type="entry name" value="RNaseH-like_sf"/>
</dbReference>
<protein>
    <submittedName>
        <fullName evidence="4">Uncharacterized protein</fullName>
    </submittedName>
</protein>
<feature type="domain" description="Tf2-1-like SH3-like" evidence="2">
    <location>
        <begin position="75"/>
        <end position="125"/>
    </location>
</feature>
<dbReference type="InterPro" id="IPR056924">
    <property type="entry name" value="SH3_Tf2-1"/>
</dbReference>
<organism evidence="3 4">
    <name type="scientific">Gossypium hirsutum</name>
    <name type="common">Upland cotton</name>
    <name type="synonym">Gossypium mexicanum</name>
    <dbReference type="NCBI Taxonomy" id="3635"/>
    <lineage>
        <taxon>Eukaryota</taxon>
        <taxon>Viridiplantae</taxon>
        <taxon>Streptophyta</taxon>
        <taxon>Embryophyta</taxon>
        <taxon>Tracheophyta</taxon>
        <taxon>Spermatophyta</taxon>
        <taxon>Magnoliopsida</taxon>
        <taxon>eudicotyledons</taxon>
        <taxon>Gunneridae</taxon>
        <taxon>Pentapetalae</taxon>
        <taxon>rosids</taxon>
        <taxon>malvids</taxon>
        <taxon>Malvales</taxon>
        <taxon>Malvaceae</taxon>
        <taxon>Malvoideae</taxon>
        <taxon>Gossypium</taxon>
    </lineage>
</organism>
<dbReference type="GeneID" id="121229181"/>
<dbReference type="SUPFAM" id="SSF53098">
    <property type="entry name" value="Ribonuclease H-like"/>
    <property type="match status" value="1"/>
</dbReference>
<feature type="domain" description="Chromo" evidence="1">
    <location>
        <begin position="147"/>
        <end position="193"/>
    </location>
</feature>
<dbReference type="InterPro" id="IPR036397">
    <property type="entry name" value="RNaseH_sf"/>
</dbReference>
<name>A0ABM3BNJ9_GOSHI</name>
<dbReference type="PANTHER" id="PTHR46148:SF52">
    <property type="entry name" value="OS04G0603800 PROTEIN"/>
    <property type="match status" value="1"/>
</dbReference>
<evidence type="ECO:0000313" key="4">
    <source>
        <dbReference type="RefSeq" id="XP_040968577.1"/>
    </source>
</evidence>
<dbReference type="PANTHER" id="PTHR46148">
    <property type="entry name" value="CHROMO DOMAIN-CONTAINING PROTEIN"/>
    <property type="match status" value="1"/>
</dbReference>
<dbReference type="InterPro" id="IPR016197">
    <property type="entry name" value="Chromo-like_dom_sf"/>
</dbReference>
<proteinExistence type="predicted"/>
<dbReference type="Proteomes" id="UP000818029">
    <property type="component" value="Chromosome A05"/>
</dbReference>
<evidence type="ECO:0000259" key="2">
    <source>
        <dbReference type="Pfam" id="PF24626"/>
    </source>
</evidence>
<evidence type="ECO:0000259" key="1">
    <source>
        <dbReference type="Pfam" id="PF00385"/>
    </source>
</evidence>
<gene>
    <name evidence="4" type="primary">LOC121229181</name>
</gene>
<dbReference type="Pfam" id="PF24626">
    <property type="entry name" value="SH3_Tf2-1"/>
    <property type="match status" value="1"/>
</dbReference>